<gene>
    <name evidence="2" type="ORF">BDK51DRAFT_27587</name>
</gene>
<feature type="compositionally biased region" description="Low complexity" evidence="1">
    <location>
        <begin position="163"/>
        <end position="172"/>
    </location>
</feature>
<feature type="compositionally biased region" description="Low complexity" evidence="1">
    <location>
        <begin position="253"/>
        <end position="265"/>
    </location>
</feature>
<feature type="non-terminal residue" evidence="2">
    <location>
        <position position="1"/>
    </location>
</feature>
<feature type="compositionally biased region" description="Pro residues" evidence="1">
    <location>
        <begin position="302"/>
        <end position="316"/>
    </location>
</feature>
<sequence length="357" mass="38085">IKLKLDLLDRSESSVILKEVTLKEQVEYANTSVVNSIFKSSSCTERKRRYIFSDDTPAGPTRFRRTLRLPVPSAAFMCPSFRTNSLNVSHCISVKLQSRRTGRTLRVRLPLVLVAGTGAVEDEEDEEDEEEEGMQLRGSVDTLPVYVPRFSHDSSVGSGAGRGRVASSGGSVTEPGPSNGGRAARTADTSNCSRDSVARRPSTRSSIGGASLTSRSRASNSISSHQRNNVPSPLAPSASTPRTNRIPSTPAFTTDPLPTLPALSPLSPPSADPPSPPPERPQQPPPLTTRSTIGSLEVLLAGPPPLYNPKLDPPPGDADTAAAPAGAAAAQQRQTPGLRSWMKQHVVVPFKRMCGRV</sequence>
<organism evidence="2 3">
    <name type="scientific">Blyttiomyces helicus</name>
    <dbReference type="NCBI Taxonomy" id="388810"/>
    <lineage>
        <taxon>Eukaryota</taxon>
        <taxon>Fungi</taxon>
        <taxon>Fungi incertae sedis</taxon>
        <taxon>Chytridiomycota</taxon>
        <taxon>Chytridiomycota incertae sedis</taxon>
        <taxon>Chytridiomycetes</taxon>
        <taxon>Chytridiomycetes incertae sedis</taxon>
        <taxon>Blyttiomyces</taxon>
    </lineage>
</organism>
<feature type="compositionally biased region" description="Low complexity" evidence="1">
    <location>
        <begin position="317"/>
        <end position="337"/>
    </location>
</feature>
<keyword evidence="3" id="KW-1185">Reference proteome</keyword>
<dbReference type="EMBL" id="ML001927">
    <property type="protein sequence ID" value="RKO82906.1"/>
    <property type="molecule type" value="Genomic_DNA"/>
</dbReference>
<protein>
    <submittedName>
        <fullName evidence="2">Uncharacterized protein</fullName>
    </submittedName>
</protein>
<dbReference type="Proteomes" id="UP000269721">
    <property type="component" value="Unassembled WGS sequence"/>
</dbReference>
<feature type="compositionally biased region" description="Acidic residues" evidence="1">
    <location>
        <begin position="120"/>
        <end position="133"/>
    </location>
</feature>
<feature type="compositionally biased region" description="Pro residues" evidence="1">
    <location>
        <begin position="266"/>
        <end position="287"/>
    </location>
</feature>
<feature type="compositionally biased region" description="Low complexity" evidence="1">
    <location>
        <begin position="211"/>
        <end position="227"/>
    </location>
</feature>
<evidence type="ECO:0000313" key="2">
    <source>
        <dbReference type="EMBL" id="RKO82906.1"/>
    </source>
</evidence>
<accession>A0A4P9VYN6</accession>
<reference evidence="3" key="1">
    <citation type="journal article" date="2018" name="Nat. Microbiol.">
        <title>Leveraging single-cell genomics to expand the fungal tree of life.</title>
        <authorList>
            <person name="Ahrendt S.R."/>
            <person name="Quandt C.A."/>
            <person name="Ciobanu D."/>
            <person name="Clum A."/>
            <person name="Salamov A."/>
            <person name="Andreopoulos B."/>
            <person name="Cheng J.F."/>
            <person name="Woyke T."/>
            <person name="Pelin A."/>
            <person name="Henrissat B."/>
            <person name="Reynolds N.K."/>
            <person name="Benny G.L."/>
            <person name="Smith M.E."/>
            <person name="James T.Y."/>
            <person name="Grigoriev I.V."/>
        </authorList>
    </citation>
    <scope>NUCLEOTIDE SEQUENCE [LARGE SCALE GENOMIC DNA]</scope>
</reference>
<proteinExistence type="predicted"/>
<evidence type="ECO:0000313" key="3">
    <source>
        <dbReference type="Proteomes" id="UP000269721"/>
    </source>
</evidence>
<feature type="compositionally biased region" description="Polar residues" evidence="1">
    <location>
        <begin position="237"/>
        <end position="252"/>
    </location>
</feature>
<feature type="region of interest" description="Disordered" evidence="1">
    <location>
        <begin position="119"/>
        <end position="338"/>
    </location>
</feature>
<name>A0A4P9VYN6_9FUNG</name>
<evidence type="ECO:0000256" key="1">
    <source>
        <dbReference type="SAM" id="MobiDB-lite"/>
    </source>
</evidence>
<dbReference type="AlphaFoldDB" id="A0A4P9VYN6"/>